<dbReference type="Proteomes" id="UP001249851">
    <property type="component" value="Unassembled WGS sequence"/>
</dbReference>
<dbReference type="InterPro" id="IPR007527">
    <property type="entry name" value="Znf_SWIM"/>
</dbReference>
<dbReference type="AlphaFoldDB" id="A0AAD9UUE1"/>
<dbReference type="PROSITE" id="PS50966">
    <property type="entry name" value="ZF_SWIM"/>
    <property type="match status" value="1"/>
</dbReference>
<evidence type="ECO:0000259" key="2">
    <source>
        <dbReference type="PROSITE" id="PS50966"/>
    </source>
</evidence>
<accession>A0AAD9UUE1</accession>
<gene>
    <name evidence="3" type="ORF">P5673_029023</name>
</gene>
<dbReference type="GO" id="GO:0008270">
    <property type="term" value="F:zinc ion binding"/>
    <property type="evidence" value="ECO:0007669"/>
    <property type="project" value="UniProtKB-KW"/>
</dbReference>
<evidence type="ECO:0000313" key="3">
    <source>
        <dbReference type="EMBL" id="KAK2550323.1"/>
    </source>
</evidence>
<name>A0AAD9UUE1_ACRCE</name>
<reference evidence="3" key="2">
    <citation type="journal article" date="2023" name="Science">
        <title>Genomic signatures of disease resistance in endangered staghorn corals.</title>
        <authorList>
            <person name="Vollmer S.V."/>
            <person name="Selwyn J.D."/>
            <person name="Despard B.A."/>
            <person name="Roesel C.L."/>
        </authorList>
    </citation>
    <scope>NUCLEOTIDE SEQUENCE</scope>
    <source>
        <strain evidence="3">K2</strain>
    </source>
</reference>
<keyword evidence="1" id="KW-0862">Zinc</keyword>
<organism evidence="3 4">
    <name type="scientific">Acropora cervicornis</name>
    <name type="common">Staghorn coral</name>
    <dbReference type="NCBI Taxonomy" id="6130"/>
    <lineage>
        <taxon>Eukaryota</taxon>
        <taxon>Metazoa</taxon>
        <taxon>Cnidaria</taxon>
        <taxon>Anthozoa</taxon>
        <taxon>Hexacorallia</taxon>
        <taxon>Scleractinia</taxon>
        <taxon>Astrocoeniina</taxon>
        <taxon>Acroporidae</taxon>
        <taxon>Acropora</taxon>
    </lineage>
</organism>
<evidence type="ECO:0000256" key="1">
    <source>
        <dbReference type="PROSITE-ProRule" id="PRU00325"/>
    </source>
</evidence>
<comment type="caution">
    <text evidence="3">The sequence shown here is derived from an EMBL/GenBank/DDBJ whole genome shotgun (WGS) entry which is preliminary data.</text>
</comment>
<dbReference type="EMBL" id="JARQWQ010000112">
    <property type="protein sequence ID" value="KAK2550323.1"/>
    <property type="molecule type" value="Genomic_DNA"/>
</dbReference>
<sequence length="324" mass="37172">MVGYYGGTPIRLICIWHVDRAWKLELRAKVKDSEMAEDIYKMLRTVMLATTRVAYHVGLGINTNMIVEAFHRAFKYNYLKGKCNKKVDNCLLNLLKFLRGKYFKRLIKLTKGNCNYKMRVIQDGHNKSKGLREEMITKVDNCKWSVQSDNTQSVYTVTKETEVCRDPSCDLKCLECNICIHQYMCSCPDSLIQNTICKHVHLIETVISTEATLAELSCEIEPTDTLDDRRSKYVDEELHVLHEHAIKTDSLSDTGTHRGNVKGKLLAQLSQVETCQHKQPLQQLEKQLNAAQSLFSSLQNRKPQIGPKCPENSKYRANAVFFFG</sequence>
<reference evidence="3" key="1">
    <citation type="journal article" date="2023" name="G3 (Bethesda)">
        <title>Whole genome assembly and annotation of the endangered Caribbean coral Acropora cervicornis.</title>
        <authorList>
            <person name="Selwyn J.D."/>
            <person name="Vollmer S.V."/>
        </authorList>
    </citation>
    <scope>NUCLEOTIDE SEQUENCE</scope>
    <source>
        <strain evidence="3">K2</strain>
    </source>
</reference>
<evidence type="ECO:0000313" key="4">
    <source>
        <dbReference type="Proteomes" id="UP001249851"/>
    </source>
</evidence>
<keyword evidence="1" id="KW-0863">Zinc-finger</keyword>
<keyword evidence="4" id="KW-1185">Reference proteome</keyword>
<proteinExistence type="predicted"/>
<feature type="domain" description="SWIM-type" evidence="2">
    <location>
        <begin position="155"/>
        <end position="208"/>
    </location>
</feature>
<protein>
    <recommendedName>
        <fullName evidence="2">SWIM-type domain-containing protein</fullName>
    </recommendedName>
</protein>
<keyword evidence="1" id="KW-0479">Metal-binding</keyword>